<evidence type="ECO:0000256" key="1">
    <source>
        <dbReference type="ARBA" id="ARBA00022842"/>
    </source>
</evidence>
<dbReference type="RefSeq" id="WP_380690867.1">
    <property type="nucleotide sequence ID" value="NZ_JBHRSS010000008.1"/>
</dbReference>
<evidence type="ECO:0000313" key="4">
    <source>
        <dbReference type="Proteomes" id="UP001595462"/>
    </source>
</evidence>
<dbReference type="InterPro" id="IPR025877">
    <property type="entry name" value="MobA-like_NTP_Trfase"/>
</dbReference>
<keyword evidence="3" id="KW-0808">Transferase</keyword>
<dbReference type="PANTHER" id="PTHR43777:SF1">
    <property type="entry name" value="MOLYBDENUM COFACTOR CYTIDYLYLTRANSFERASE"/>
    <property type="match status" value="1"/>
</dbReference>
<dbReference type="CDD" id="cd04182">
    <property type="entry name" value="GT_2_like_f"/>
    <property type="match status" value="1"/>
</dbReference>
<dbReference type="InterPro" id="IPR029044">
    <property type="entry name" value="Nucleotide-diphossugar_trans"/>
</dbReference>
<keyword evidence="4" id="KW-1185">Reference proteome</keyword>
<protein>
    <submittedName>
        <fullName evidence="3">NTP transferase domain-containing protein</fullName>
    </submittedName>
</protein>
<evidence type="ECO:0000313" key="3">
    <source>
        <dbReference type="EMBL" id="MFC3105308.1"/>
    </source>
</evidence>
<organism evidence="3 4">
    <name type="scientific">Salinisphaera aquimarina</name>
    <dbReference type="NCBI Taxonomy" id="2094031"/>
    <lineage>
        <taxon>Bacteria</taxon>
        <taxon>Pseudomonadati</taxon>
        <taxon>Pseudomonadota</taxon>
        <taxon>Gammaproteobacteria</taxon>
        <taxon>Salinisphaerales</taxon>
        <taxon>Salinisphaeraceae</taxon>
        <taxon>Salinisphaera</taxon>
    </lineage>
</organism>
<dbReference type="GO" id="GO:0016740">
    <property type="term" value="F:transferase activity"/>
    <property type="evidence" value="ECO:0007669"/>
    <property type="project" value="UniProtKB-KW"/>
</dbReference>
<feature type="domain" description="MobA-like NTP transferase" evidence="2">
    <location>
        <begin position="4"/>
        <end position="167"/>
    </location>
</feature>
<reference evidence="4" key="1">
    <citation type="journal article" date="2019" name="Int. J. Syst. Evol. Microbiol.">
        <title>The Global Catalogue of Microorganisms (GCM) 10K type strain sequencing project: providing services to taxonomists for standard genome sequencing and annotation.</title>
        <authorList>
            <consortium name="The Broad Institute Genomics Platform"/>
            <consortium name="The Broad Institute Genome Sequencing Center for Infectious Disease"/>
            <person name="Wu L."/>
            <person name="Ma J."/>
        </authorList>
    </citation>
    <scope>NUCLEOTIDE SEQUENCE [LARGE SCALE GENOMIC DNA]</scope>
    <source>
        <strain evidence="4">KCTC 52640</strain>
    </source>
</reference>
<proteinExistence type="predicted"/>
<gene>
    <name evidence="3" type="ORF">ACFOSU_15610</name>
</gene>
<dbReference type="Pfam" id="PF12804">
    <property type="entry name" value="NTP_transf_3"/>
    <property type="match status" value="1"/>
</dbReference>
<comment type="caution">
    <text evidence="3">The sequence shown here is derived from an EMBL/GenBank/DDBJ whole genome shotgun (WGS) entry which is preliminary data.</text>
</comment>
<name>A0ABV7ERC6_9GAMM</name>
<dbReference type="EMBL" id="JBHRSS010000008">
    <property type="protein sequence ID" value="MFC3105308.1"/>
    <property type="molecule type" value="Genomic_DNA"/>
</dbReference>
<accession>A0ABV7ERC6</accession>
<dbReference type="SUPFAM" id="SSF53448">
    <property type="entry name" value="Nucleotide-diphospho-sugar transferases"/>
    <property type="match status" value="1"/>
</dbReference>
<dbReference type="Proteomes" id="UP001595462">
    <property type="component" value="Unassembled WGS sequence"/>
</dbReference>
<evidence type="ECO:0000259" key="2">
    <source>
        <dbReference type="Pfam" id="PF12804"/>
    </source>
</evidence>
<dbReference type="PANTHER" id="PTHR43777">
    <property type="entry name" value="MOLYBDENUM COFACTOR CYTIDYLYLTRANSFERASE"/>
    <property type="match status" value="1"/>
</dbReference>
<dbReference type="Gene3D" id="3.90.550.10">
    <property type="entry name" value="Spore Coat Polysaccharide Biosynthesis Protein SpsA, Chain A"/>
    <property type="match status" value="1"/>
</dbReference>
<keyword evidence="1" id="KW-0460">Magnesium</keyword>
<sequence length="200" mass="21840">MIGAVVLAAGRSERYGYISKMLASFDGAPLVAQTLATLDAAGLRRIVLVTGPRHATIARIARCRARPSSRLRIVRHRRYRDGMATSLQQGLIALPSRTDAALICLADMPGMSVDHIQRLCAQWHAGLDYLRPVHAGVPGHPVLVSRRLFASIGALTGDRGAQAVLSRVPDARRRLVPARQDSVVDIDTPRALRRALRRLH</sequence>